<dbReference type="VEuPathDB" id="FungiDB:CIMG_10463"/>
<feature type="compositionally biased region" description="Basic and acidic residues" evidence="6">
    <location>
        <begin position="223"/>
        <end position="233"/>
    </location>
</feature>
<name>A0A0D8JTT6_COCIM</name>
<dbReference type="RefSeq" id="XP_012214210.1">
    <property type="nucleotide sequence ID" value="XM_012358787.1"/>
</dbReference>
<feature type="transmembrane region" description="Helical" evidence="7">
    <location>
        <begin position="571"/>
        <end position="590"/>
    </location>
</feature>
<feature type="compositionally biased region" description="Polar residues" evidence="6">
    <location>
        <begin position="202"/>
        <end position="212"/>
    </location>
</feature>
<feature type="compositionally biased region" description="Basic and acidic residues" evidence="6">
    <location>
        <begin position="42"/>
        <end position="59"/>
    </location>
</feature>
<feature type="transmembrane region" description="Helical" evidence="7">
    <location>
        <begin position="490"/>
        <end position="508"/>
    </location>
</feature>
<keyword evidence="4 7" id="KW-0472">Membrane</keyword>
<comment type="similarity">
    <text evidence="5">Belongs to the ThrE exporter (TC 2.A.79) family.</text>
</comment>
<feature type="compositionally biased region" description="Basic and acidic residues" evidence="6">
    <location>
        <begin position="107"/>
        <end position="120"/>
    </location>
</feature>
<evidence type="ECO:0000313" key="11">
    <source>
        <dbReference type="Proteomes" id="UP000001261"/>
    </source>
</evidence>
<accession>A0A0D8JTT6</accession>
<evidence type="ECO:0000256" key="3">
    <source>
        <dbReference type="ARBA" id="ARBA00022989"/>
    </source>
</evidence>
<feature type="compositionally biased region" description="Polar residues" evidence="6">
    <location>
        <begin position="21"/>
        <end position="30"/>
    </location>
</feature>
<evidence type="ECO:0000256" key="1">
    <source>
        <dbReference type="ARBA" id="ARBA00004141"/>
    </source>
</evidence>
<feature type="region of interest" description="Disordered" evidence="6">
    <location>
        <begin position="164"/>
        <end position="255"/>
    </location>
</feature>
<dbReference type="Pfam" id="PF06738">
    <property type="entry name" value="ThrE"/>
    <property type="match status" value="1"/>
</dbReference>
<evidence type="ECO:0000256" key="6">
    <source>
        <dbReference type="SAM" id="MobiDB-lite"/>
    </source>
</evidence>
<dbReference type="GO" id="GO:0022857">
    <property type="term" value="F:transmembrane transporter activity"/>
    <property type="evidence" value="ECO:0007669"/>
    <property type="project" value="InterPro"/>
</dbReference>
<dbReference type="KEGG" id="cim:CIMG_10463"/>
<evidence type="ECO:0000259" key="8">
    <source>
        <dbReference type="Pfam" id="PF06738"/>
    </source>
</evidence>
<evidence type="ECO:0000259" key="9">
    <source>
        <dbReference type="Pfam" id="PF12821"/>
    </source>
</evidence>
<feature type="transmembrane region" description="Helical" evidence="7">
    <location>
        <begin position="515"/>
        <end position="532"/>
    </location>
</feature>
<dbReference type="PANTHER" id="PTHR31082">
    <property type="entry name" value="PHEROMONE-REGULATED MEMBRANE PROTEIN 10"/>
    <property type="match status" value="1"/>
</dbReference>
<feature type="compositionally biased region" description="Basic and acidic residues" evidence="6">
    <location>
        <begin position="138"/>
        <end position="148"/>
    </location>
</feature>
<dbReference type="GO" id="GO:0016020">
    <property type="term" value="C:membrane"/>
    <property type="evidence" value="ECO:0007669"/>
    <property type="project" value="UniProtKB-SubCell"/>
</dbReference>
<dbReference type="OrthoDB" id="413008at2759"/>
<keyword evidence="3 7" id="KW-1133">Transmembrane helix</keyword>
<reference evidence="11" key="1">
    <citation type="journal article" date="2009" name="Genome Res.">
        <title>Comparative genomic analyses of the human fungal pathogens Coccidioides and their relatives.</title>
        <authorList>
            <person name="Sharpton T.J."/>
            <person name="Stajich J.E."/>
            <person name="Rounsley S.D."/>
            <person name="Gardner M.J."/>
            <person name="Wortman J.R."/>
            <person name="Jordar V.S."/>
            <person name="Maiti R."/>
            <person name="Kodira C.D."/>
            <person name="Neafsey D.E."/>
            <person name="Zeng Q."/>
            <person name="Hung C.-Y."/>
            <person name="McMahan C."/>
            <person name="Muszewska A."/>
            <person name="Grynberg M."/>
            <person name="Mandel M.A."/>
            <person name="Kellner E.M."/>
            <person name="Barker B.M."/>
            <person name="Galgiani J.N."/>
            <person name="Orbach M.J."/>
            <person name="Kirkland T.N."/>
            <person name="Cole G.T."/>
            <person name="Henn M.R."/>
            <person name="Birren B.W."/>
            <person name="Taylor J.W."/>
        </authorList>
    </citation>
    <scope>NUCLEOTIDE SEQUENCE [LARGE SCALE GENOMIC DNA]</scope>
    <source>
        <strain evidence="11">RS</strain>
    </source>
</reference>
<dbReference type="InterPro" id="IPR024528">
    <property type="entry name" value="ThrE_2"/>
</dbReference>
<dbReference type="EMBL" id="GG704911">
    <property type="protein sequence ID" value="KJF60381.1"/>
    <property type="molecule type" value="Genomic_DNA"/>
</dbReference>
<keyword evidence="2 7" id="KW-0812">Transmembrane</keyword>
<comment type="subcellular location">
    <subcellularLocation>
        <location evidence="1">Membrane</location>
        <topology evidence="1">Multi-pass membrane protein</topology>
    </subcellularLocation>
</comment>
<gene>
    <name evidence="10" type="ORF">CIMG_10463</name>
</gene>
<proteinExistence type="inferred from homology"/>
<feature type="transmembrane region" description="Helical" evidence="7">
    <location>
        <begin position="538"/>
        <end position="559"/>
    </location>
</feature>
<feature type="domain" description="Threonine/serine exporter-like N-terminal" evidence="8">
    <location>
        <begin position="382"/>
        <end position="630"/>
    </location>
</feature>
<dbReference type="InterPro" id="IPR010619">
    <property type="entry name" value="ThrE-like_N"/>
</dbReference>
<evidence type="ECO:0000256" key="4">
    <source>
        <dbReference type="ARBA" id="ARBA00023136"/>
    </source>
</evidence>
<feature type="region of interest" description="Disordered" evidence="6">
    <location>
        <begin position="19"/>
        <end position="148"/>
    </location>
</feature>
<keyword evidence="11" id="KW-1185">Reference proteome</keyword>
<dbReference type="OMA" id="KKRVGWH"/>
<feature type="transmembrane region" description="Helical" evidence="7">
    <location>
        <begin position="681"/>
        <end position="699"/>
    </location>
</feature>
<dbReference type="InParanoid" id="A0A0D8JTT6"/>
<feature type="transmembrane region" description="Helical" evidence="7">
    <location>
        <begin position="610"/>
        <end position="631"/>
    </location>
</feature>
<feature type="compositionally biased region" description="Basic and acidic residues" evidence="6">
    <location>
        <begin position="332"/>
        <end position="342"/>
    </location>
</feature>
<dbReference type="Pfam" id="PF12821">
    <property type="entry name" value="ThrE_2"/>
    <property type="match status" value="1"/>
</dbReference>
<feature type="region of interest" description="Disordered" evidence="6">
    <location>
        <begin position="275"/>
        <end position="349"/>
    </location>
</feature>
<dbReference type="InterPro" id="IPR051361">
    <property type="entry name" value="ThrE/Ser_Exporter"/>
</dbReference>
<feature type="compositionally biased region" description="Low complexity" evidence="6">
    <location>
        <begin position="283"/>
        <end position="304"/>
    </location>
</feature>
<reference evidence="11" key="2">
    <citation type="journal article" date="2010" name="Genome Res.">
        <title>Population genomic sequencing of Coccidioides fungi reveals recent hybridization and transposon control.</title>
        <authorList>
            <person name="Neafsey D.E."/>
            <person name="Barker B.M."/>
            <person name="Sharpton T.J."/>
            <person name="Stajich J.E."/>
            <person name="Park D.J."/>
            <person name="Whiston E."/>
            <person name="Hung C.-Y."/>
            <person name="McMahan C."/>
            <person name="White J."/>
            <person name="Sykes S."/>
            <person name="Heiman D."/>
            <person name="Young S."/>
            <person name="Zeng Q."/>
            <person name="Abouelleil A."/>
            <person name="Aftuck L."/>
            <person name="Bessette D."/>
            <person name="Brown A."/>
            <person name="FitzGerald M."/>
            <person name="Lui A."/>
            <person name="Macdonald J.P."/>
            <person name="Priest M."/>
            <person name="Orbach M.J."/>
            <person name="Galgiani J.N."/>
            <person name="Kirkland T.N."/>
            <person name="Cole G.T."/>
            <person name="Birren B.W."/>
            <person name="Henn M.R."/>
            <person name="Taylor J.W."/>
            <person name="Rounsley S.D."/>
        </authorList>
    </citation>
    <scope>GENOME REANNOTATION</scope>
    <source>
        <strain evidence="11">RS</strain>
    </source>
</reference>
<feature type="domain" description="Threonine/Serine exporter ThrE" evidence="9">
    <location>
        <begin position="663"/>
        <end position="747"/>
    </location>
</feature>
<evidence type="ECO:0000313" key="10">
    <source>
        <dbReference type="EMBL" id="KJF60381.1"/>
    </source>
</evidence>
<organism evidence="10 11">
    <name type="scientific">Coccidioides immitis (strain RS)</name>
    <name type="common">Valley fever fungus</name>
    <dbReference type="NCBI Taxonomy" id="246410"/>
    <lineage>
        <taxon>Eukaryota</taxon>
        <taxon>Fungi</taxon>
        <taxon>Dikarya</taxon>
        <taxon>Ascomycota</taxon>
        <taxon>Pezizomycotina</taxon>
        <taxon>Eurotiomycetes</taxon>
        <taxon>Eurotiomycetidae</taxon>
        <taxon>Onygenales</taxon>
        <taxon>Onygenaceae</taxon>
        <taxon>Coccidioides</taxon>
    </lineage>
</organism>
<sequence length="846" mass="93742">MEEENLYFAVSTEALLPTPASCRSSRTPSPSGIHMAPSRPALRRDNITRNGRPEGKELRWTNPVGDASENPQDILPDSAEDCRPRAPQIPPAVHLSFDTPTYNGESAEDHNVQRKFERRLTGFPSDVDEEPLRQTSSEQRKSRELHSAYERAQKLASRLRMPSFARKARPMKSKDDGGGSGDAFIPVDLNEKDDSLDEPTHPMNSSPSSITEAHNIVRRLSRHRLDPLTHNRPIDLPSGQVTPYGERDPNNYVEPRSHYRGSILFNLLKLYHNGEQEGREESQQLSSSSLPLHHSPQQSISIPSTPRTKSKWYDKSKNLSSSSLSTLLPDAQSRRSSVDHGLKHSRSSSMLASAAKKLLPRPRLEDEIRISVHIAETISRQRYLMKLCQALMKYGAPTHRLEEYMCMTARVLEIDAQFLYVPGCMFFSFGDSATHTTELKLLKYPPGLDLGRLADVHEIYKEVVHDVIGVEEAIQTLDEINRRKDKYNKWWLIFFYGCASACVGPFAFEAGALDMPIAFLLGCILGALKYLVVPRSPLYSNVFELTAAMVTSFLARAFGSIRADSGESRRLFCFPALAQSSIALILPGYMVLCSSLELQSRNMLAGSVRLVYSIIYSLVLGFGMMLGTSFYGSMDPYATSAYACRGAARFGNINEYARKFPSVILFTLCLVMINQAKWKQAPVMIIISFAGYVVNFFSVKRFANNTQIASVLGAFVIGVMGNLYSRLRHGLAAAAILPAIFVQVPSGLASSGSLLSSLAFANEINRNKTATHNADKNSLDPILPVNLTETSKGLPQLLGANKMYGNVVFDLAYGMVQVSIAITVGLFLAALVVYPLGKRRSGLFSF</sequence>
<dbReference type="PANTHER" id="PTHR31082:SF4">
    <property type="entry name" value="PHEROMONE-REGULATED MEMBRANE PROTEIN 10"/>
    <property type="match status" value="1"/>
</dbReference>
<dbReference type="GeneID" id="4560692"/>
<dbReference type="AlphaFoldDB" id="A0A0D8JTT6"/>
<protein>
    <recommendedName>
        <fullName evidence="12">DUF1212 domain membrane protein Prm10</fullName>
    </recommendedName>
</protein>
<dbReference type="Proteomes" id="UP000001261">
    <property type="component" value="Unassembled WGS sequence"/>
</dbReference>
<evidence type="ECO:0000256" key="5">
    <source>
        <dbReference type="ARBA" id="ARBA00034125"/>
    </source>
</evidence>
<evidence type="ECO:0000256" key="2">
    <source>
        <dbReference type="ARBA" id="ARBA00022692"/>
    </source>
</evidence>
<feature type="transmembrane region" description="Helical" evidence="7">
    <location>
        <begin position="705"/>
        <end position="724"/>
    </location>
</feature>
<evidence type="ECO:0008006" key="12">
    <source>
        <dbReference type="Google" id="ProtNLM"/>
    </source>
</evidence>
<feature type="compositionally biased region" description="Low complexity" evidence="6">
    <location>
        <begin position="319"/>
        <end position="328"/>
    </location>
</feature>
<feature type="transmembrane region" description="Helical" evidence="7">
    <location>
        <begin position="811"/>
        <end position="836"/>
    </location>
</feature>
<evidence type="ECO:0000256" key="7">
    <source>
        <dbReference type="SAM" id="Phobius"/>
    </source>
</evidence>